<reference evidence="1 2" key="1">
    <citation type="submission" date="2023-09" db="EMBL/GenBank/DDBJ databases">
        <authorList>
            <person name="Wang M."/>
        </authorList>
    </citation>
    <scope>NUCLEOTIDE SEQUENCE [LARGE SCALE GENOMIC DNA]</scope>
    <source>
        <strain evidence="1">GT-2023</strain>
        <tissue evidence="1">Liver</tissue>
    </source>
</reference>
<dbReference type="EMBL" id="JAYMGO010000019">
    <property type="protein sequence ID" value="KAL1254983.1"/>
    <property type="molecule type" value="Genomic_DNA"/>
</dbReference>
<name>A0ABR3LQ11_9TELE</name>
<keyword evidence="2" id="KW-1185">Reference proteome</keyword>
<gene>
    <name evidence="1" type="ORF">QQF64_013044</name>
</gene>
<dbReference type="Proteomes" id="UP001558613">
    <property type="component" value="Unassembled WGS sequence"/>
</dbReference>
<protein>
    <submittedName>
        <fullName evidence="1">Uncharacterized protein</fullName>
    </submittedName>
</protein>
<evidence type="ECO:0000313" key="1">
    <source>
        <dbReference type="EMBL" id="KAL1254983.1"/>
    </source>
</evidence>
<evidence type="ECO:0000313" key="2">
    <source>
        <dbReference type="Proteomes" id="UP001558613"/>
    </source>
</evidence>
<accession>A0ABR3LQ11</accession>
<proteinExistence type="predicted"/>
<comment type="caution">
    <text evidence="1">The sequence shown here is derived from an EMBL/GenBank/DDBJ whole genome shotgun (WGS) entry which is preliminary data.</text>
</comment>
<sequence>MTQTARTMSSMFSHPSLYRWMRRQNKSPLRFLTAGCSNESFEKLSRSGAFGCRNKLTSERTGSSASLNTDKSLACLLLCKTLHVESKDKCKRCIHLRCRH</sequence>
<organism evidence="1 2">
    <name type="scientific">Cirrhinus molitorella</name>
    <name type="common">mud carp</name>
    <dbReference type="NCBI Taxonomy" id="172907"/>
    <lineage>
        <taxon>Eukaryota</taxon>
        <taxon>Metazoa</taxon>
        <taxon>Chordata</taxon>
        <taxon>Craniata</taxon>
        <taxon>Vertebrata</taxon>
        <taxon>Euteleostomi</taxon>
        <taxon>Actinopterygii</taxon>
        <taxon>Neopterygii</taxon>
        <taxon>Teleostei</taxon>
        <taxon>Ostariophysi</taxon>
        <taxon>Cypriniformes</taxon>
        <taxon>Cyprinidae</taxon>
        <taxon>Labeoninae</taxon>
        <taxon>Labeonini</taxon>
        <taxon>Cirrhinus</taxon>
    </lineage>
</organism>